<proteinExistence type="evidence at transcript level"/>
<protein>
    <submittedName>
        <fullName evidence="1">Predicted protein</fullName>
    </submittedName>
</protein>
<dbReference type="EMBL" id="AK362723">
    <property type="protein sequence ID" value="BAJ93927.1"/>
    <property type="molecule type" value="mRNA"/>
</dbReference>
<accession>F2DFQ6</accession>
<name>F2DFQ6_HORVV</name>
<sequence length="57" mass="6576">MSSKRISMLKKALKRPVLKEKHLLPKVKPLLSQLLSKSLKNQKLQLLKSTTRARVLK</sequence>
<evidence type="ECO:0000313" key="1">
    <source>
        <dbReference type="EMBL" id="BAJ93927.1"/>
    </source>
</evidence>
<dbReference type="AlphaFoldDB" id="F2DFQ6"/>
<reference evidence="1" key="1">
    <citation type="journal article" date="2011" name="Plant Physiol.">
        <title>Comprehensive sequence analysis of 24,783 barley full-length cDNAs derived from 12 clone libraries.</title>
        <authorList>
            <person name="Matsumoto T."/>
            <person name="Tanaka T."/>
            <person name="Sakai H."/>
            <person name="Amano N."/>
            <person name="Kanamori H."/>
            <person name="Kurita K."/>
            <person name="Kikuta A."/>
            <person name="Kamiya K."/>
            <person name="Yamamoto M."/>
            <person name="Ikawa H."/>
            <person name="Fujii N."/>
            <person name="Hori K."/>
            <person name="Itoh T."/>
            <person name="Sato K."/>
        </authorList>
    </citation>
    <scope>NUCLEOTIDE SEQUENCE</scope>
    <source>
        <tissue evidence="1">Shoot and root</tissue>
    </source>
</reference>
<organism evidence="1">
    <name type="scientific">Hordeum vulgare subsp. vulgare</name>
    <name type="common">Domesticated barley</name>
    <dbReference type="NCBI Taxonomy" id="112509"/>
    <lineage>
        <taxon>Eukaryota</taxon>
        <taxon>Viridiplantae</taxon>
        <taxon>Streptophyta</taxon>
        <taxon>Embryophyta</taxon>
        <taxon>Tracheophyta</taxon>
        <taxon>Spermatophyta</taxon>
        <taxon>Magnoliopsida</taxon>
        <taxon>Liliopsida</taxon>
        <taxon>Poales</taxon>
        <taxon>Poaceae</taxon>
        <taxon>BOP clade</taxon>
        <taxon>Pooideae</taxon>
        <taxon>Triticodae</taxon>
        <taxon>Triticeae</taxon>
        <taxon>Hordeinae</taxon>
        <taxon>Hordeum</taxon>
    </lineage>
</organism>